<dbReference type="AlphaFoldDB" id="A0A8J2X1S4"/>
<dbReference type="SUPFAM" id="SSF52091">
    <property type="entry name" value="SpoIIaa-like"/>
    <property type="match status" value="1"/>
</dbReference>
<feature type="transmembrane region" description="Helical" evidence="2">
    <location>
        <begin position="499"/>
        <end position="523"/>
    </location>
</feature>
<dbReference type="PANTHER" id="PTHR43310:SF2">
    <property type="entry name" value="SLC26A_SULP TRANSPORTER DOMAIN-CONTAINING PROTEIN"/>
    <property type="match status" value="1"/>
</dbReference>
<comment type="caution">
    <text evidence="4">The sequence shown here is derived from an EMBL/GenBank/DDBJ whole genome shotgun (WGS) entry which is preliminary data.</text>
</comment>
<feature type="domain" description="STAS" evidence="3">
    <location>
        <begin position="671"/>
        <end position="755"/>
    </location>
</feature>
<feature type="region of interest" description="Disordered" evidence="1">
    <location>
        <begin position="1"/>
        <end position="72"/>
    </location>
</feature>
<dbReference type="CDD" id="cd00038">
    <property type="entry name" value="CAP_ED"/>
    <property type="match status" value="1"/>
</dbReference>
<feature type="transmembrane region" description="Helical" evidence="2">
    <location>
        <begin position="346"/>
        <end position="364"/>
    </location>
</feature>
<feature type="transmembrane region" description="Helical" evidence="2">
    <location>
        <begin position="158"/>
        <end position="181"/>
    </location>
</feature>
<dbReference type="Gene3D" id="2.60.120.10">
    <property type="entry name" value="Jelly Rolls"/>
    <property type="match status" value="1"/>
</dbReference>
<accession>A0A8J2X1S4</accession>
<feature type="transmembrane region" description="Helical" evidence="2">
    <location>
        <begin position="253"/>
        <end position="275"/>
    </location>
</feature>
<dbReference type="SUPFAM" id="SSF51206">
    <property type="entry name" value="cAMP-binding domain-like"/>
    <property type="match status" value="1"/>
</dbReference>
<evidence type="ECO:0000259" key="3">
    <source>
        <dbReference type="PROSITE" id="PS50801"/>
    </source>
</evidence>
<gene>
    <name evidence="4" type="ORF">PECAL_5P20310</name>
</gene>
<dbReference type="InterPro" id="IPR014710">
    <property type="entry name" value="RmlC-like_jellyroll"/>
</dbReference>
<dbReference type="InterPro" id="IPR002645">
    <property type="entry name" value="STAS_dom"/>
</dbReference>
<dbReference type="Gene3D" id="3.30.750.24">
    <property type="entry name" value="STAS domain"/>
    <property type="match status" value="1"/>
</dbReference>
<protein>
    <recommendedName>
        <fullName evidence="3">STAS domain-containing protein</fullName>
    </recommendedName>
</protein>
<dbReference type="CDD" id="cd07042">
    <property type="entry name" value="STAS_SulP_like_sulfate_transporter"/>
    <property type="match status" value="1"/>
</dbReference>
<evidence type="ECO:0000256" key="1">
    <source>
        <dbReference type="SAM" id="MobiDB-lite"/>
    </source>
</evidence>
<dbReference type="EMBL" id="CAKKNE010000005">
    <property type="protein sequence ID" value="CAH0377496.1"/>
    <property type="molecule type" value="Genomic_DNA"/>
</dbReference>
<feature type="transmembrane region" description="Helical" evidence="2">
    <location>
        <begin position="428"/>
        <end position="448"/>
    </location>
</feature>
<keyword evidence="2" id="KW-0472">Membrane</keyword>
<feature type="compositionally biased region" description="Low complexity" evidence="1">
    <location>
        <begin position="1"/>
        <end position="18"/>
    </location>
</feature>
<keyword evidence="5" id="KW-1185">Reference proteome</keyword>
<evidence type="ECO:0000256" key="2">
    <source>
        <dbReference type="SAM" id="Phobius"/>
    </source>
</evidence>
<feature type="transmembrane region" description="Helical" evidence="2">
    <location>
        <begin position="287"/>
        <end position="310"/>
    </location>
</feature>
<dbReference type="InterPro" id="IPR052706">
    <property type="entry name" value="Membrane-Transporter-like"/>
</dbReference>
<dbReference type="PANTHER" id="PTHR43310">
    <property type="entry name" value="SULFATE TRANSPORTER YBAR-RELATED"/>
    <property type="match status" value="1"/>
</dbReference>
<dbReference type="InterPro" id="IPR000595">
    <property type="entry name" value="cNMP-bd_dom"/>
</dbReference>
<name>A0A8J2X1S4_9STRA</name>
<evidence type="ECO:0000313" key="4">
    <source>
        <dbReference type="EMBL" id="CAH0377496.1"/>
    </source>
</evidence>
<organism evidence="4 5">
    <name type="scientific">Pelagomonas calceolata</name>
    <dbReference type="NCBI Taxonomy" id="35677"/>
    <lineage>
        <taxon>Eukaryota</taxon>
        <taxon>Sar</taxon>
        <taxon>Stramenopiles</taxon>
        <taxon>Ochrophyta</taxon>
        <taxon>Pelagophyceae</taxon>
        <taxon>Pelagomonadales</taxon>
        <taxon>Pelagomonadaceae</taxon>
        <taxon>Pelagomonas</taxon>
    </lineage>
</organism>
<feature type="transmembrane region" description="Helical" evidence="2">
    <location>
        <begin position="602"/>
        <end position="631"/>
    </location>
</feature>
<feature type="transmembrane region" description="Helical" evidence="2">
    <location>
        <begin position="322"/>
        <end position="339"/>
    </location>
</feature>
<keyword evidence="2" id="KW-1133">Transmembrane helix</keyword>
<feature type="transmembrane region" description="Helical" evidence="2">
    <location>
        <begin position="193"/>
        <end position="210"/>
    </location>
</feature>
<sequence>MTDATAGRSRGAAALLAAFEPPREESKSESQSLTEQSSLLEAGLQRQANAAHVQNALSDDETTDEGGKDYGSPFLERTKSYGSFFKPQRPLAPITKDDASLLTAAMRQSPPASSQGSPKPPKTSLLRKASTVVIDAVAPPQTRRRYYADVAVTLAREAVVGGIAFFFVTVFAAAFASTTSADVSFLRPRGADLVRIATLGFVAGAPFVFFQKLPYAMPLGPDLGVAPLLGLVAEAIGRAYPVGTKLPSDDDDAFAAVILAWAFAALLIGVALTSLSRLRLLRFVDYIPFPVICGLLASIGVELVVAAIGLAAPSGGWKAHPLPVAVAALLTAVDTLLRVRRVAPELRFGAVVILPTAIFHVVAWETHAGLNHYWLLGHGATPSAVTYAGVDALHDAAAGCRLEITPPLWAFHQLWRDLITGSARGKRALAAFCAMTRPLLAVVALAILKAPMAQAAMRRSLAPPEEIESSAPEALTMQRRFRRRRVVGSSIATDDRFELTTLGFCSILSALLSGSVLGQQISLSAIARGLGLGRWQRAPGAIAVLLALVALWRPDSRFSMAREFVPRFVYSALVAGQGLANVDRWLIEPGRQVLPPAELCVTVLIVCVVRFAGLATGLTAGAVASVAIFAFANLSAPVVKYAATALNVRSSVERDRDEAARLDVYGDRIGIFAVQGFLFFGNGRRVVEFVRAWLDGAHDNAHYAILDLAHATGADASAVDALLEAARLVQATHRREVPALYVCGAHEDVRRALRRRQASGGAAVKQSLDVDSALGDCEARLLRDLREGNSQTPLRRLGTTVVSFDKALIGAVRRSALSGFAADAEIDALLAGPGLSECAEARRLKSGEALLPHGAAGEPTGHDDALYIVASGRMTVRRDPNQSTGAILRKARRHATSFRLAELGPGSIIGTHEFVRRTRSVGVFMAAEPCLLYKLPFAALDALARSDPSAHGALWRLIAGHLCGEAERTKWRLGSMVDLLHSVPLREPIARRALRALGSVEAT</sequence>
<reference evidence="4" key="1">
    <citation type="submission" date="2021-11" db="EMBL/GenBank/DDBJ databases">
        <authorList>
            <consortium name="Genoscope - CEA"/>
            <person name="William W."/>
        </authorList>
    </citation>
    <scope>NUCLEOTIDE SEQUENCE</scope>
</reference>
<feature type="compositionally biased region" description="Low complexity" evidence="1">
    <location>
        <begin position="29"/>
        <end position="41"/>
    </location>
</feature>
<evidence type="ECO:0000313" key="5">
    <source>
        <dbReference type="Proteomes" id="UP000789595"/>
    </source>
</evidence>
<keyword evidence="2" id="KW-0812">Transmembrane</keyword>
<dbReference type="PROSITE" id="PS50801">
    <property type="entry name" value="STAS"/>
    <property type="match status" value="1"/>
</dbReference>
<dbReference type="InterPro" id="IPR036513">
    <property type="entry name" value="STAS_dom_sf"/>
</dbReference>
<feature type="transmembrane region" description="Helical" evidence="2">
    <location>
        <begin position="535"/>
        <end position="552"/>
    </location>
</feature>
<proteinExistence type="predicted"/>
<dbReference type="InterPro" id="IPR018490">
    <property type="entry name" value="cNMP-bd_dom_sf"/>
</dbReference>
<feature type="region of interest" description="Disordered" evidence="1">
    <location>
        <begin position="106"/>
        <end position="126"/>
    </location>
</feature>
<dbReference type="Pfam" id="PF01740">
    <property type="entry name" value="STAS"/>
    <property type="match status" value="1"/>
</dbReference>
<dbReference type="OrthoDB" id="409725at2759"/>
<dbReference type="Proteomes" id="UP000789595">
    <property type="component" value="Unassembled WGS sequence"/>
</dbReference>